<comment type="caution">
    <text evidence="1">The sequence shown here is derived from an EMBL/GenBank/DDBJ whole genome shotgun (WGS) entry which is preliminary data.</text>
</comment>
<evidence type="ECO:0000313" key="1">
    <source>
        <dbReference type="EMBL" id="TWU00428.1"/>
    </source>
</evidence>
<protein>
    <recommendedName>
        <fullName evidence="3">Bacterial EndoU nuclease domain-containing protein</fullName>
    </recommendedName>
</protein>
<organism evidence="1 2">
    <name type="scientific">Botrimarina colliarenosi</name>
    <dbReference type="NCBI Taxonomy" id="2528001"/>
    <lineage>
        <taxon>Bacteria</taxon>
        <taxon>Pseudomonadati</taxon>
        <taxon>Planctomycetota</taxon>
        <taxon>Planctomycetia</taxon>
        <taxon>Pirellulales</taxon>
        <taxon>Lacipirellulaceae</taxon>
        <taxon>Botrimarina</taxon>
    </lineage>
</organism>
<keyword evidence="2" id="KW-1185">Reference proteome</keyword>
<proteinExistence type="predicted"/>
<dbReference type="Proteomes" id="UP000317421">
    <property type="component" value="Unassembled WGS sequence"/>
</dbReference>
<name>A0A5C6ALS5_9BACT</name>
<gene>
    <name evidence="1" type="ORF">Pla108_13790</name>
</gene>
<evidence type="ECO:0000313" key="2">
    <source>
        <dbReference type="Proteomes" id="UP000317421"/>
    </source>
</evidence>
<accession>A0A5C6ALS5</accession>
<dbReference type="EMBL" id="SJPR01000001">
    <property type="protein sequence ID" value="TWU00428.1"/>
    <property type="molecule type" value="Genomic_DNA"/>
</dbReference>
<reference evidence="1 2" key="1">
    <citation type="submission" date="2019-02" db="EMBL/GenBank/DDBJ databases">
        <title>Deep-cultivation of Planctomycetes and their phenomic and genomic characterization uncovers novel biology.</title>
        <authorList>
            <person name="Wiegand S."/>
            <person name="Jogler M."/>
            <person name="Boedeker C."/>
            <person name="Pinto D."/>
            <person name="Vollmers J."/>
            <person name="Rivas-Marin E."/>
            <person name="Kohn T."/>
            <person name="Peeters S.H."/>
            <person name="Heuer A."/>
            <person name="Rast P."/>
            <person name="Oberbeckmann S."/>
            <person name="Bunk B."/>
            <person name="Jeske O."/>
            <person name="Meyerdierks A."/>
            <person name="Storesund J.E."/>
            <person name="Kallscheuer N."/>
            <person name="Luecker S."/>
            <person name="Lage O.M."/>
            <person name="Pohl T."/>
            <person name="Merkel B.J."/>
            <person name="Hornburger P."/>
            <person name="Mueller R.-W."/>
            <person name="Bruemmer F."/>
            <person name="Labrenz M."/>
            <person name="Spormann A.M."/>
            <person name="Op Den Camp H."/>
            <person name="Overmann J."/>
            <person name="Amann R."/>
            <person name="Jetten M.S.M."/>
            <person name="Mascher T."/>
            <person name="Medema M.H."/>
            <person name="Devos D.P."/>
            <person name="Kaster A.-K."/>
            <person name="Ovreas L."/>
            <person name="Rohde M."/>
            <person name="Galperin M.Y."/>
            <person name="Jogler C."/>
        </authorList>
    </citation>
    <scope>NUCLEOTIDE SEQUENCE [LARGE SCALE GENOMIC DNA]</scope>
    <source>
        <strain evidence="1 2">Pla108</strain>
    </source>
</reference>
<sequence length="64" mass="6980">MHEVSDIATDPSLTWIQQTGKPGAMFTKSGKPTRWYVIGERGGVKIKVVIEPAGEGIITAHPQY</sequence>
<evidence type="ECO:0008006" key="3">
    <source>
        <dbReference type="Google" id="ProtNLM"/>
    </source>
</evidence>
<dbReference type="AlphaFoldDB" id="A0A5C6ALS5"/>